<dbReference type="GO" id="GO:0003677">
    <property type="term" value="F:DNA binding"/>
    <property type="evidence" value="ECO:0007669"/>
    <property type="project" value="InterPro"/>
</dbReference>
<dbReference type="NCBIfam" id="TIGR01764">
    <property type="entry name" value="excise"/>
    <property type="match status" value="1"/>
</dbReference>
<evidence type="ECO:0000313" key="2">
    <source>
        <dbReference type="EMBL" id="EGJ37745.1"/>
    </source>
</evidence>
<protein>
    <recommendedName>
        <fullName evidence="1">Helix-turn-helix domain-containing protein</fullName>
    </recommendedName>
</protein>
<feature type="domain" description="Helix-turn-helix" evidence="1">
    <location>
        <begin position="49"/>
        <end position="93"/>
    </location>
</feature>
<comment type="caution">
    <text evidence="2">The sequence shown here is derived from an EMBL/GenBank/DDBJ whole genome shotgun (WGS) entry which is preliminary data.</text>
</comment>
<dbReference type="HOGENOM" id="CLU_169549_4_0_9"/>
<dbReference type="InterPro" id="IPR010093">
    <property type="entry name" value="SinI_DNA-bd"/>
</dbReference>
<evidence type="ECO:0000259" key="1">
    <source>
        <dbReference type="Pfam" id="PF12728"/>
    </source>
</evidence>
<sequence>MENKERKENNMQVILPEEQTKEIQLFIANLIKDEIETVKKDSGQISPFLNKKQTCQYLGISNNTLDIWIRKGMPHIRIGKTLRFDKDSIRRWMIQLENHF</sequence>
<dbReference type="Pfam" id="PF12728">
    <property type="entry name" value="HTH_17"/>
    <property type="match status" value="1"/>
</dbReference>
<name>F3UDB9_STRSA</name>
<accession>F3UDB9</accession>
<dbReference type="EMBL" id="AFFL01000004">
    <property type="protein sequence ID" value="EGJ37745.1"/>
    <property type="molecule type" value="Genomic_DNA"/>
</dbReference>
<dbReference type="PATRIC" id="fig|888820.3.peg.1494"/>
<dbReference type="AlphaFoldDB" id="F3UDB9"/>
<dbReference type="InterPro" id="IPR036388">
    <property type="entry name" value="WH-like_DNA-bd_sf"/>
</dbReference>
<dbReference type="Proteomes" id="UP000004171">
    <property type="component" value="Unassembled WGS sequence"/>
</dbReference>
<dbReference type="SUPFAM" id="SSF46955">
    <property type="entry name" value="Putative DNA-binding domain"/>
    <property type="match status" value="1"/>
</dbReference>
<organism evidence="2 3">
    <name type="scientific">Streptococcus sanguinis SK1056</name>
    <dbReference type="NCBI Taxonomy" id="888820"/>
    <lineage>
        <taxon>Bacteria</taxon>
        <taxon>Bacillati</taxon>
        <taxon>Bacillota</taxon>
        <taxon>Bacilli</taxon>
        <taxon>Lactobacillales</taxon>
        <taxon>Streptococcaceae</taxon>
        <taxon>Streptococcus</taxon>
    </lineage>
</organism>
<reference evidence="2 3" key="1">
    <citation type="submission" date="2011-03" db="EMBL/GenBank/DDBJ databases">
        <authorList>
            <person name="Muzny D."/>
            <person name="Qin X."/>
            <person name="Deng J."/>
            <person name="Jiang H."/>
            <person name="Liu Y."/>
            <person name="Qu J."/>
            <person name="Song X.-Z."/>
            <person name="Zhang L."/>
            <person name="Thornton R."/>
            <person name="Coyle M."/>
            <person name="Francisco L."/>
            <person name="Jackson L."/>
            <person name="Javaid M."/>
            <person name="Korchina V."/>
            <person name="Kovar C."/>
            <person name="Mata R."/>
            <person name="Mathew T."/>
            <person name="Ngo R."/>
            <person name="Nguyen L."/>
            <person name="Nguyen N."/>
            <person name="Okwuonu G."/>
            <person name="Ongeri F."/>
            <person name="Pham C."/>
            <person name="Simmons D."/>
            <person name="Wilczek-Boney K."/>
            <person name="Hale W."/>
            <person name="Jakkamsetti A."/>
            <person name="Pham P."/>
            <person name="Ruth R."/>
            <person name="San Lucas F."/>
            <person name="Warren J."/>
            <person name="Zhang J."/>
            <person name="Zhao Z."/>
            <person name="Zhou C."/>
            <person name="Zhu D."/>
            <person name="Lee S."/>
            <person name="Bess C."/>
            <person name="Blankenburg K."/>
            <person name="Forbes L."/>
            <person name="Fu Q."/>
            <person name="Gubbala S."/>
            <person name="Hirani K."/>
            <person name="Jayaseelan J.C."/>
            <person name="Lara F."/>
            <person name="Munidasa M."/>
            <person name="Palculict T."/>
            <person name="Patil S."/>
            <person name="Pu L.-L."/>
            <person name="Saada N."/>
            <person name="Tang L."/>
            <person name="Weissenberger G."/>
            <person name="Zhu Y."/>
            <person name="Hemphill L."/>
            <person name="Shang Y."/>
            <person name="Youmans B."/>
            <person name="Ayvaz T."/>
            <person name="Ross M."/>
            <person name="Santibanez J."/>
            <person name="Aqrawi P."/>
            <person name="Gross S."/>
            <person name="Joshi V."/>
            <person name="Fowler G."/>
            <person name="Nazareth L."/>
            <person name="Reid J."/>
            <person name="Worley K."/>
            <person name="Petrosino J."/>
            <person name="Highlander S."/>
            <person name="Gibbs R."/>
        </authorList>
    </citation>
    <scope>NUCLEOTIDE SEQUENCE [LARGE SCALE GENOMIC DNA]</scope>
    <source>
        <strain evidence="2 3">SK1056</strain>
    </source>
</reference>
<dbReference type="InterPro" id="IPR009061">
    <property type="entry name" value="DNA-bd_dom_put_sf"/>
</dbReference>
<dbReference type="InterPro" id="IPR041657">
    <property type="entry name" value="HTH_17"/>
</dbReference>
<gene>
    <name evidence="2" type="primary">vrlI</name>
    <name evidence="2" type="ORF">HMPREF9393_1526</name>
</gene>
<dbReference type="Gene3D" id="1.10.10.10">
    <property type="entry name" value="Winged helix-like DNA-binding domain superfamily/Winged helix DNA-binding domain"/>
    <property type="match status" value="1"/>
</dbReference>
<proteinExistence type="predicted"/>
<evidence type="ECO:0000313" key="3">
    <source>
        <dbReference type="Proteomes" id="UP000004171"/>
    </source>
</evidence>